<evidence type="ECO:0008006" key="3">
    <source>
        <dbReference type="Google" id="ProtNLM"/>
    </source>
</evidence>
<dbReference type="Gene3D" id="3.60.10.10">
    <property type="entry name" value="Endonuclease/exonuclease/phosphatase"/>
    <property type="match status" value="1"/>
</dbReference>
<dbReference type="InterPro" id="IPR036691">
    <property type="entry name" value="Endo/exonu/phosph_ase_sf"/>
</dbReference>
<comment type="caution">
    <text evidence="1">The sequence shown here is derived from an EMBL/GenBank/DDBJ whole genome shotgun (WGS) entry which is preliminary data.</text>
</comment>
<dbReference type="EMBL" id="MRZV01000790">
    <property type="protein sequence ID" value="PIK44217.1"/>
    <property type="molecule type" value="Genomic_DNA"/>
</dbReference>
<dbReference type="Proteomes" id="UP000230750">
    <property type="component" value="Unassembled WGS sequence"/>
</dbReference>
<sequence>MKGRFLSLICVYAPTMSYTQEAKDDFYFLLNTTISNIPPADKLLVLGDFNASVGSDYHHYKPCLGHFGKGKSNSNGECLLNLCEELQEALNKSLAVSVLGSDVEKAWSSFKKPILDTYNAVLGQQKRKTADWFDENNQEIKQLLQEKQKLSDAKFKSVKAKVQRRIREMKDKWWSTKADELQACAERHDSQGTYNILTTIYGPKTNALMPVKNGNGSCLLTDVKDITTRWEEYFTNYSTKKGMHIQMLQIT</sequence>
<accession>A0A2G8K888</accession>
<evidence type="ECO:0000313" key="1">
    <source>
        <dbReference type="EMBL" id="PIK44217.1"/>
    </source>
</evidence>
<dbReference type="SUPFAM" id="SSF56219">
    <property type="entry name" value="DNase I-like"/>
    <property type="match status" value="1"/>
</dbReference>
<organism evidence="1 2">
    <name type="scientific">Stichopus japonicus</name>
    <name type="common">Sea cucumber</name>
    <dbReference type="NCBI Taxonomy" id="307972"/>
    <lineage>
        <taxon>Eukaryota</taxon>
        <taxon>Metazoa</taxon>
        <taxon>Echinodermata</taxon>
        <taxon>Eleutherozoa</taxon>
        <taxon>Echinozoa</taxon>
        <taxon>Holothuroidea</taxon>
        <taxon>Aspidochirotacea</taxon>
        <taxon>Aspidochirotida</taxon>
        <taxon>Stichopodidae</taxon>
        <taxon>Apostichopus</taxon>
    </lineage>
</organism>
<name>A0A2G8K888_STIJA</name>
<dbReference type="STRING" id="307972.A0A2G8K888"/>
<dbReference type="InterPro" id="IPR027124">
    <property type="entry name" value="Swc5/CFDP1/2"/>
</dbReference>
<gene>
    <name evidence="1" type="ORF">BSL78_18932</name>
</gene>
<dbReference type="PANTHER" id="PTHR23227:SF67">
    <property type="entry name" value="CRANIOFACIAL DEVELOPMENT PROTEIN 2-LIKE"/>
    <property type="match status" value="1"/>
</dbReference>
<protein>
    <recommendedName>
        <fullName evidence="3">Endonuclease/exonuclease/phosphatase domain-containing protein</fullName>
    </recommendedName>
</protein>
<dbReference type="AlphaFoldDB" id="A0A2G8K888"/>
<dbReference type="OrthoDB" id="410381at2759"/>
<dbReference type="PANTHER" id="PTHR23227">
    <property type="entry name" value="BUCENTAUR RELATED"/>
    <property type="match status" value="1"/>
</dbReference>
<proteinExistence type="predicted"/>
<keyword evidence="2" id="KW-1185">Reference proteome</keyword>
<evidence type="ECO:0000313" key="2">
    <source>
        <dbReference type="Proteomes" id="UP000230750"/>
    </source>
</evidence>
<reference evidence="1 2" key="1">
    <citation type="journal article" date="2017" name="PLoS Biol.">
        <title>The sea cucumber genome provides insights into morphological evolution and visceral regeneration.</title>
        <authorList>
            <person name="Zhang X."/>
            <person name="Sun L."/>
            <person name="Yuan J."/>
            <person name="Sun Y."/>
            <person name="Gao Y."/>
            <person name="Zhang L."/>
            <person name="Li S."/>
            <person name="Dai H."/>
            <person name="Hamel J.F."/>
            <person name="Liu C."/>
            <person name="Yu Y."/>
            <person name="Liu S."/>
            <person name="Lin W."/>
            <person name="Guo K."/>
            <person name="Jin S."/>
            <person name="Xu P."/>
            <person name="Storey K.B."/>
            <person name="Huan P."/>
            <person name="Zhang T."/>
            <person name="Zhou Y."/>
            <person name="Zhang J."/>
            <person name="Lin C."/>
            <person name="Li X."/>
            <person name="Xing L."/>
            <person name="Huo D."/>
            <person name="Sun M."/>
            <person name="Wang L."/>
            <person name="Mercier A."/>
            <person name="Li F."/>
            <person name="Yang H."/>
            <person name="Xiang J."/>
        </authorList>
    </citation>
    <scope>NUCLEOTIDE SEQUENCE [LARGE SCALE GENOMIC DNA]</scope>
    <source>
        <strain evidence="1">Shaxun</strain>
        <tissue evidence="1">Muscle</tissue>
    </source>
</reference>